<feature type="domain" description="Copper acquisition factor BIM1-like" evidence="10">
    <location>
        <begin position="19"/>
        <end position="158"/>
    </location>
</feature>
<dbReference type="EMBL" id="LGSR01000022">
    <property type="protein sequence ID" value="KOS17891.1"/>
    <property type="molecule type" value="Genomic_DNA"/>
</dbReference>
<dbReference type="GO" id="GO:0098552">
    <property type="term" value="C:side of membrane"/>
    <property type="evidence" value="ECO:0007669"/>
    <property type="project" value="UniProtKB-KW"/>
</dbReference>
<reference evidence="11 12" key="1">
    <citation type="submission" date="2015-07" db="EMBL/GenBank/DDBJ databases">
        <title>The genome of the fungus Escovopsis weberi, a specialized disease agent of ant agriculture.</title>
        <authorList>
            <person name="de Man T.J."/>
            <person name="Stajich J.E."/>
            <person name="Kubicek C.P."/>
            <person name="Chenthamara K."/>
            <person name="Atanasova L."/>
            <person name="Druzhinina I.S."/>
            <person name="Birnbaum S."/>
            <person name="Barribeau S.M."/>
            <person name="Teiling C."/>
            <person name="Suen G."/>
            <person name="Currie C."/>
            <person name="Gerardo N.M."/>
        </authorList>
    </citation>
    <scope>NUCLEOTIDE SEQUENCE [LARGE SCALE GENOMIC DNA]</scope>
</reference>
<evidence type="ECO:0000256" key="4">
    <source>
        <dbReference type="ARBA" id="ARBA00022729"/>
    </source>
</evidence>
<name>A0A0M8N1K6_ESCWE</name>
<dbReference type="InterPro" id="IPR046530">
    <property type="entry name" value="BIM1-like_dom"/>
</dbReference>
<evidence type="ECO:0000313" key="12">
    <source>
        <dbReference type="Proteomes" id="UP000053831"/>
    </source>
</evidence>
<evidence type="ECO:0000256" key="9">
    <source>
        <dbReference type="SAM" id="SignalP"/>
    </source>
</evidence>
<evidence type="ECO:0000256" key="7">
    <source>
        <dbReference type="ARBA" id="ARBA00023288"/>
    </source>
</evidence>
<dbReference type="STRING" id="150374.A0A0M8N1K6"/>
<dbReference type="Proteomes" id="UP000053831">
    <property type="component" value="Unassembled WGS sequence"/>
</dbReference>
<keyword evidence="3" id="KW-0336">GPI-anchor</keyword>
<feature type="signal peptide" evidence="9">
    <location>
        <begin position="1"/>
        <end position="19"/>
    </location>
</feature>
<sequence>MPFKTLLLGLLAICQTTTAHFSLDYPSWRADTLSEEGERLYSQWNYPCAGVNFTNTPTDWPLTGGSLRLSLHHPWSYLFINLGLGADAPNFNISLTPSLWNVTGKGSLCIDELRLPQPIADGTVGSLQVVTAGASGAALYNCADVRFSKDARRLDNCTSDDGIVIHAVQEQDGDEKASGGGNSGGNSTGGSGGRGQSGGGGATSVAAGYVSPNRLAVASALGLAVAFAFELGM</sequence>
<evidence type="ECO:0000256" key="5">
    <source>
        <dbReference type="ARBA" id="ARBA00023136"/>
    </source>
</evidence>
<evidence type="ECO:0000256" key="1">
    <source>
        <dbReference type="ARBA" id="ARBA00004609"/>
    </source>
</evidence>
<dbReference type="AlphaFoldDB" id="A0A0M8N1K6"/>
<evidence type="ECO:0000256" key="6">
    <source>
        <dbReference type="ARBA" id="ARBA00023180"/>
    </source>
</evidence>
<feature type="compositionally biased region" description="Gly residues" evidence="8">
    <location>
        <begin position="178"/>
        <end position="202"/>
    </location>
</feature>
<feature type="region of interest" description="Disordered" evidence="8">
    <location>
        <begin position="169"/>
        <end position="202"/>
    </location>
</feature>
<dbReference type="Pfam" id="PF20238">
    <property type="entry name" value="BIM1-like_dom"/>
    <property type="match status" value="1"/>
</dbReference>
<dbReference type="InterPro" id="IPR046936">
    <property type="entry name" value="BIM1-like"/>
</dbReference>
<gene>
    <name evidence="11" type="ORF">ESCO_002429</name>
</gene>
<dbReference type="OrthoDB" id="5333578at2759"/>
<dbReference type="PANTHER" id="PTHR34992">
    <property type="entry name" value="HYPHAL ANASTAMOSIS-7 PROTEIN"/>
    <property type="match status" value="1"/>
</dbReference>
<keyword evidence="5" id="KW-0472">Membrane</keyword>
<keyword evidence="12" id="KW-1185">Reference proteome</keyword>
<comment type="caution">
    <text evidence="11">The sequence shown here is derived from an EMBL/GenBank/DDBJ whole genome shotgun (WGS) entry which is preliminary data.</text>
</comment>
<organism evidence="11 12">
    <name type="scientific">Escovopsis weberi</name>
    <dbReference type="NCBI Taxonomy" id="150374"/>
    <lineage>
        <taxon>Eukaryota</taxon>
        <taxon>Fungi</taxon>
        <taxon>Dikarya</taxon>
        <taxon>Ascomycota</taxon>
        <taxon>Pezizomycotina</taxon>
        <taxon>Sordariomycetes</taxon>
        <taxon>Hypocreomycetidae</taxon>
        <taxon>Hypocreales</taxon>
        <taxon>Hypocreaceae</taxon>
        <taxon>Escovopsis</taxon>
    </lineage>
</organism>
<keyword evidence="2" id="KW-1003">Cell membrane</keyword>
<comment type="subcellular location">
    <subcellularLocation>
        <location evidence="1">Cell membrane</location>
        <topology evidence="1">Lipid-anchor</topology>
        <topology evidence="1">GPI-anchor</topology>
    </subcellularLocation>
</comment>
<evidence type="ECO:0000256" key="3">
    <source>
        <dbReference type="ARBA" id="ARBA00022622"/>
    </source>
</evidence>
<keyword evidence="6" id="KW-0325">Glycoprotein</keyword>
<evidence type="ECO:0000256" key="2">
    <source>
        <dbReference type="ARBA" id="ARBA00022475"/>
    </source>
</evidence>
<accession>A0A0M8N1K6</accession>
<proteinExistence type="predicted"/>
<evidence type="ECO:0000313" key="11">
    <source>
        <dbReference type="EMBL" id="KOS17891.1"/>
    </source>
</evidence>
<protein>
    <recommendedName>
        <fullName evidence="10">Copper acquisition factor BIM1-like domain-containing protein</fullName>
    </recommendedName>
</protein>
<evidence type="ECO:0000259" key="10">
    <source>
        <dbReference type="Pfam" id="PF20238"/>
    </source>
</evidence>
<feature type="chain" id="PRO_5005818849" description="Copper acquisition factor BIM1-like domain-containing protein" evidence="9">
    <location>
        <begin position="20"/>
        <end position="233"/>
    </location>
</feature>
<evidence type="ECO:0000256" key="8">
    <source>
        <dbReference type="SAM" id="MobiDB-lite"/>
    </source>
</evidence>
<dbReference type="GO" id="GO:0005886">
    <property type="term" value="C:plasma membrane"/>
    <property type="evidence" value="ECO:0007669"/>
    <property type="project" value="UniProtKB-SubCell"/>
</dbReference>
<keyword evidence="7" id="KW-0449">Lipoprotein</keyword>
<dbReference type="PANTHER" id="PTHR34992:SF2">
    <property type="entry name" value="COPPER ACQUISITION FACTOR BIM1-LIKE DOMAIN-CONTAINING PROTEIN"/>
    <property type="match status" value="1"/>
</dbReference>
<dbReference type="CDD" id="cd21176">
    <property type="entry name" value="LPMO_auxiliary-like"/>
    <property type="match status" value="1"/>
</dbReference>
<keyword evidence="4 9" id="KW-0732">Signal</keyword>